<reference evidence="2 3" key="1">
    <citation type="submission" date="2012-02" db="EMBL/GenBank/DDBJ databases">
        <title>Complete sequence of chromosome of Singulisphaera acidiphila DSM 18658.</title>
        <authorList>
            <consortium name="US DOE Joint Genome Institute (JGI-PGF)"/>
            <person name="Lucas S."/>
            <person name="Copeland A."/>
            <person name="Lapidus A."/>
            <person name="Glavina del Rio T."/>
            <person name="Dalin E."/>
            <person name="Tice H."/>
            <person name="Bruce D."/>
            <person name="Goodwin L."/>
            <person name="Pitluck S."/>
            <person name="Peters L."/>
            <person name="Ovchinnikova G."/>
            <person name="Chertkov O."/>
            <person name="Kyrpides N."/>
            <person name="Mavromatis K."/>
            <person name="Ivanova N."/>
            <person name="Brettin T."/>
            <person name="Detter J.C."/>
            <person name="Han C."/>
            <person name="Larimer F."/>
            <person name="Land M."/>
            <person name="Hauser L."/>
            <person name="Markowitz V."/>
            <person name="Cheng J.-F."/>
            <person name="Hugenholtz P."/>
            <person name="Woyke T."/>
            <person name="Wu D."/>
            <person name="Tindall B."/>
            <person name="Pomrenke H."/>
            <person name="Brambilla E."/>
            <person name="Klenk H.-P."/>
            <person name="Eisen J.A."/>
        </authorList>
    </citation>
    <scope>NUCLEOTIDE SEQUENCE [LARGE SCALE GENOMIC DNA]</scope>
    <source>
        <strain evidence="3">ATCC BAA-1392 / DSM 18658 / VKM B-2454 / MOB10</strain>
    </source>
</reference>
<dbReference type="AlphaFoldDB" id="L0D6K5"/>
<dbReference type="RefSeq" id="WP_015244222.1">
    <property type="nucleotide sequence ID" value="NC_019892.1"/>
</dbReference>
<organism evidence="2 3">
    <name type="scientific">Singulisphaera acidiphila (strain ATCC BAA-1392 / DSM 18658 / VKM B-2454 / MOB10)</name>
    <dbReference type="NCBI Taxonomy" id="886293"/>
    <lineage>
        <taxon>Bacteria</taxon>
        <taxon>Pseudomonadati</taxon>
        <taxon>Planctomycetota</taxon>
        <taxon>Planctomycetia</taxon>
        <taxon>Isosphaerales</taxon>
        <taxon>Isosphaeraceae</taxon>
        <taxon>Singulisphaera</taxon>
    </lineage>
</organism>
<protein>
    <submittedName>
        <fullName evidence="2">Uncharacterized protein</fullName>
    </submittedName>
</protein>
<dbReference type="HOGENOM" id="CLU_2358176_0_0_0"/>
<name>L0D6K5_SINAD</name>
<keyword evidence="1" id="KW-0812">Transmembrane</keyword>
<keyword evidence="3" id="KW-1185">Reference proteome</keyword>
<evidence type="ECO:0000313" key="2">
    <source>
        <dbReference type="EMBL" id="AGA25039.1"/>
    </source>
</evidence>
<proteinExistence type="predicted"/>
<keyword evidence="1" id="KW-0472">Membrane</keyword>
<keyword evidence="1" id="KW-1133">Transmembrane helix</keyword>
<sequence>MAASGSACSSWRWVAKVGYGILPFALVWNLIWAPWLGTVMGLTHSRTRRPGLRPWPQLRTRTLMAVVAYVALLLGSASQGDCARMGNLRHLIPGGP</sequence>
<accession>L0D6K5</accession>
<gene>
    <name evidence="2" type="ordered locus">Sinac_0624</name>
</gene>
<feature type="transmembrane region" description="Helical" evidence="1">
    <location>
        <begin position="63"/>
        <end position="80"/>
    </location>
</feature>
<feature type="transmembrane region" description="Helical" evidence="1">
    <location>
        <begin position="20"/>
        <end position="42"/>
    </location>
</feature>
<evidence type="ECO:0000256" key="1">
    <source>
        <dbReference type="SAM" id="Phobius"/>
    </source>
</evidence>
<dbReference type="Proteomes" id="UP000010798">
    <property type="component" value="Chromosome"/>
</dbReference>
<evidence type="ECO:0000313" key="3">
    <source>
        <dbReference type="Proteomes" id="UP000010798"/>
    </source>
</evidence>
<dbReference type="EMBL" id="CP003364">
    <property type="protein sequence ID" value="AGA25039.1"/>
    <property type="molecule type" value="Genomic_DNA"/>
</dbReference>
<dbReference type="KEGG" id="saci:Sinac_0624"/>